<evidence type="ECO:0000313" key="2">
    <source>
        <dbReference type="EMBL" id="ABL66425.1"/>
    </source>
</evidence>
<feature type="transmembrane region" description="Helical" evidence="1">
    <location>
        <begin position="116"/>
        <end position="132"/>
    </location>
</feature>
<feature type="transmembrane region" description="Helical" evidence="1">
    <location>
        <begin position="477"/>
        <end position="495"/>
    </location>
</feature>
<reference evidence="2 3" key="1">
    <citation type="submission" date="2006-12" db="EMBL/GenBank/DDBJ databases">
        <title>Complete sequence of Chlorobium phaeobacteroides DSM 266.</title>
        <authorList>
            <consortium name="US DOE Joint Genome Institute"/>
            <person name="Copeland A."/>
            <person name="Lucas S."/>
            <person name="Lapidus A."/>
            <person name="Barry K."/>
            <person name="Detter J.C."/>
            <person name="Glavina del Rio T."/>
            <person name="Hammon N."/>
            <person name="Israni S."/>
            <person name="Pitluck S."/>
            <person name="Goltsman E."/>
            <person name="Schmutz J."/>
            <person name="Larimer F."/>
            <person name="Land M."/>
            <person name="Hauser L."/>
            <person name="Mikhailova N."/>
            <person name="Li T."/>
            <person name="Overmann J."/>
            <person name="Bryant D.A."/>
            <person name="Richardson P."/>
        </authorList>
    </citation>
    <scope>NUCLEOTIDE SEQUENCE [LARGE SCALE GENOMIC DNA]</scope>
    <source>
        <strain evidence="2 3">DSM 266</strain>
    </source>
</reference>
<keyword evidence="1" id="KW-0812">Transmembrane</keyword>
<feature type="transmembrane region" description="Helical" evidence="1">
    <location>
        <begin position="319"/>
        <end position="340"/>
    </location>
</feature>
<feature type="transmembrane region" description="Helical" evidence="1">
    <location>
        <begin position="152"/>
        <end position="175"/>
    </location>
</feature>
<feature type="transmembrane region" description="Helical" evidence="1">
    <location>
        <begin position="448"/>
        <end position="465"/>
    </location>
</feature>
<feature type="transmembrane region" description="Helical" evidence="1">
    <location>
        <begin position="91"/>
        <end position="109"/>
    </location>
</feature>
<sequence length="788" mass="85994">MPYAAAAAGYAALAAALFYQLLFLPLTISAPDSFVPMAASMALDRLYESTGAYPLWQPWSFSGMPTVEAFSYLSALYYPNILLSRLPLGDIGAQLIHLCLAGLGCFMVLRRFSLHLMAAFLGGAAFMMNPYMTAMLVHGHGSQLMTAAYMPWVLWATLRLFDRASLADAGLLALFTGFQLQRAHVQIAWYTWMVMALLALMLLAAGHKTMKDTLKKAALFMAAGMIGIAMSAAVYLPASEYAAYSVRGAAEGGGAALEYASMWSMHPVELLTFLVPGLFGFGGVTYWGFMPFTDFPHYSGIVVLLLAAFALARRKSEPFVLFLAGSALLALFISFGSFFSPVFDLFYNFAPLFSRFRVPSMVLVVVYLDIALLAGFGLHELLELKPGAVSRFMKLLSLSFAAVLVLFVVLHTGIESFFRSLFPPPSVESFDLAFMIGRVRWEGLQESLLMSVLFAAAAGGLTVAAMKKIIPPGTSAIALLLLALLDLFLLNSRIISPPEDSLRPSVLVPRTEVERALAPDDVTRFLAADRGRFRICPLGPLFGENKFALSGIESVGGYHPAKLKNYEEFLRRTDNFVSIAALRMLNVRYLVSPAQIEHPELEPVKQGTLRLVSGDVPVFVYRLKGSCPRFWFASTVTGVGDRDDLFSRVLQESDDCRTVYVDGSTWQGTRRFAEGSILSVQQSAERMALRVSAPTEAFLVASEVFYPLRWKAAIDGKPVPVIEVNGLIRGVRIPSGDHELLFTYDRSDFDKGQNISLAAFGLAVLMLTGGVVAGRSGGKRGATEKAKS</sequence>
<dbReference type="AlphaFoldDB" id="A1BJ48"/>
<accession>A1BJ48</accession>
<evidence type="ECO:0000313" key="3">
    <source>
        <dbReference type="Proteomes" id="UP000008701"/>
    </source>
</evidence>
<dbReference type="EMBL" id="CP000492">
    <property type="protein sequence ID" value="ABL66425.1"/>
    <property type="molecule type" value="Genomic_DNA"/>
</dbReference>
<keyword evidence="1" id="KW-1133">Transmembrane helix</keyword>
<feature type="transmembrane region" description="Helical" evidence="1">
    <location>
        <begin position="270"/>
        <end position="289"/>
    </location>
</feature>
<dbReference type="PANTHER" id="PTHR38454">
    <property type="entry name" value="INTEGRAL MEMBRANE PROTEIN-RELATED"/>
    <property type="match status" value="1"/>
</dbReference>
<feature type="transmembrane region" description="Helical" evidence="1">
    <location>
        <begin position="755"/>
        <end position="774"/>
    </location>
</feature>
<dbReference type="PANTHER" id="PTHR38454:SF1">
    <property type="entry name" value="INTEGRAL MEMBRANE PROTEIN"/>
    <property type="match status" value="1"/>
</dbReference>
<feature type="transmembrane region" description="Helical" evidence="1">
    <location>
        <begin position="360"/>
        <end position="382"/>
    </location>
</feature>
<evidence type="ECO:0008006" key="4">
    <source>
        <dbReference type="Google" id="ProtNLM"/>
    </source>
</evidence>
<dbReference type="eggNOG" id="COG5617">
    <property type="taxonomic scope" value="Bacteria"/>
</dbReference>
<gene>
    <name evidence="2" type="ordered locus">Cpha266_2437</name>
</gene>
<evidence type="ECO:0000256" key="1">
    <source>
        <dbReference type="SAM" id="Phobius"/>
    </source>
</evidence>
<dbReference type="KEGG" id="cph:Cpha266_2437"/>
<protein>
    <recommendedName>
        <fullName evidence="4">YfhO family protein</fullName>
    </recommendedName>
</protein>
<keyword evidence="3" id="KW-1185">Reference proteome</keyword>
<dbReference type="InterPro" id="IPR018580">
    <property type="entry name" value="Uncharacterised_YfhO"/>
</dbReference>
<dbReference type="Proteomes" id="UP000008701">
    <property type="component" value="Chromosome"/>
</dbReference>
<feature type="transmembrane region" description="Helical" evidence="1">
    <location>
        <begin position="394"/>
        <end position="414"/>
    </location>
</feature>
<proteinExistence type="predicted"/>
<keyword evidence="1" id="KW-0472">Membrane</keyword>
<dbReference type="HOGENOM" id="CLU_008305_0_0_10"/>
<feature type="transmembrane region" description="Helical" evidence="1">
    <location>
        <begin position="217"/>
        <end position="238"/>
    </location>
</feature>
<name>A1BJ48_CHLPD</name>
<feature type="transmembrane region" description="Helical" evidence="1">
    <location>
        <begin position="295"/>
        <end position="312"/>
    </location>
</feature>
<feature type="transmembrane region" description="Helical" evidence="1">
    <location>
        <begin position="187"/>
        <end position="205"/>
    </location>
</feature>
<dbReference type="STRING" id="290317.Cpha266_2437"/>
<organism evidence="2 3">
    <name type="scientific">Chlorobium phaeobacteroides (strain DSM 266 / SMG 266 / 2430)</name>
    <dbReference type="NCBI Taxonomy" id="290317"/>
    <lineage>
        <taxon>Bacteria</taxon>
        <taxon>Pseudomonadati</taxon>
        <taxon>Chlorobiota</taxon>
        <taxon>Chlorobiia</taxon>
        <taxon>Chlorobiales</taxon>
        <taxon>Chlorobiaceae</taxon>
        <taxon>Chlorobium/Pelodictyon group</taxon>
        <taxon>Chlorobium</taxon>
    </lineage>
</organism>